<protein>
    <submittedName>
        <fullName evidence="4">Isochorismatase</fullName>
    </submittedName>
</protein>
<proteinExistence type="inferred from homology"/>
<evidence type="ECO:0000256" key="2">
    <source>
        <dbReference type="ARBA" id="ARBA00022801"/>
    </source>
</evidence>
<dbReference type="PANTHER" id="PTHR43540">
    <property type="entry name" value="PEROXYUREIDOACRYLATE/UREIDOACRYLATE AMIDOHYDROLASE-RELATED"/>
    <property type="match status" value="1"/>
</dbReference>
<dbReference type="InterPro" id="IPR036380">
    <property type="entry name" value="Isochorismatase-like_sf"/>
</dbReference>
<dbReference type="AlphaFoldDB" id="A0A1Z5J0F1"/>
<evidence type="ECO:0000313" key="4">
    <source>
        <dbReference type="EMBL" id="GAX07515.1"/>
    </source>
</evidence>
<name>A0A1Z5J0F1_9LACO</name>
<dbReference type="EMBL" id="BCMJ01000001">
    <property type="protein sequence ID" value="GAX07515.1"/>
    <property type="molecule type" value="Genomic_DNA"/>
</dbReference>
<accession>A0A1Z5J0F1</accession>
<gene>
    <name evidence="4" type="primary">pncA_1</name>
    <name evidence="4" type="ORF">IWT5_00248</name>
</gene>
<keyword evidence="5" id="KW-1185">Reference proteome</keyword>
<dbReference type="OrthoDB" id="9796485at2"/>
<dbReference type="PANTHER" id="PTHR43540:SF7">
    <property type="entry name" value="ISOCHORISMATASE FAMILY PROTEIN YECD"/>
    <property type="match status" value="1"/>
</dbReference>
<dbReference type="CDD" id="cd00431">
    <property type="entry name" value="cysteine_hydrolases"/>
    <property type="match status" value="1"/>
</dbReference>
<dbReference type="RefSeq" id="WP_098823491.1">
    <property type="nucleotide sequence ID" value="NZ_BCMJ01000001.1"/>
</dbReference>
<evidence type="ECO:0000313" key="5">
    <source>
        <dbReference type="Proteomes" id="UP000223370"/>
    </source>
</evidence>
<keyword evidence="2" id="KW-0378">Hydrolase</keyword>
<organism evidence="4 5">
    <name type="scientific">Secundilactobacillus silagincola</name>
    <dbReference type="NCBI Taxonomy" id="1714681"/>
    <lineage>
        <taxon>Bacteria</taxon>
        <taxon>Bacillati</taxon>
        <taxon>Bacillota</taxon>
        <taxon>Bacilli</taxon>
        <taxon>Lactobacillales</taxon>
        <taxon>Lactobacillaceae</taxon>
        <taxon>Secundilactobacillus</taxon>
    </lineage>
</organism>
<dbReference type="Pfam" id="PF00857">
    <property type="entry name" value="Isochorismatase"/>
    <property type="match status" value="1"/>
</dbReference>
<dbReference type="InterPro" id="IPR050272">
    <property type="entry name" value="Isochorismatase-like_hydrls"/>
</dbReference>
<reference evidence="4 5" key="1">
    <citation type="submission" date="2015-11" db="EMBL/GenBank/DDBJ databases">
        <title>Draft genome sequences of new species of the genus Lactobacillus isolated from orchardgrass silage.</title>
        <authorList>
            <person name="Tohno M."/>
            <person name="Tanizawa Y."/>
            <person name="Arita M."/>
        </authorList>
    </citation>
    <scope>NUCLEOTIDE SEQUENCE [LARGE SCALE GENOMIC DNA]</scope>
    <source>
        <strain evidence="4 5">IWT5</strain>
    </source>
</reference>
<dbReference type="GO" id="GO:0016787">
    <property type="term" value="F:hydrolase activity"/>
    <property type="evidence" value="ECO:0007669"/>
    <property type="project" value="UniProtKB-KW"/>
</dbReference>
<comment type="caution">
    <text evidence="4">The sequence shown here is derived from an EMBL/GenBank/DDBJ whole genome shotgun (WGS) entry which is preliminary data.</text>
</comment>
<feature type="domain" description="Isochorismatase-like" evidence="3">
    <location>
        <begin position="11"/>
        <end position="183"/>
    </location>
</feature>
<comment type="similarity">
    <text evidence="1">Belongs to the isochorismatase family.</text>
</comment>
<evidence type="ECO:0000256" key="1">
    <source>
        <dbReference type="ARBA" id="ARBA00006336"/>
    </source>
</evidence>
<dbReference type="SUPFAM" id="SSF52499">
    <property type="entry name" value="Isochorismatase-like hydrolases"/>
    <property type="match status" value="1"/>
</dbReference>
<dbReference type="Proteomes" id="UP000223370">
    <property type="component" value="Unassembled WGS sequence"/>
</dbReference>
<sequence>MNELNFDPTHTAFVGIDLHAGLNLPYAPYTYQQVSDNAVKLANAAAKAGAFIDLTQIPVTDGKDRVMPKTDMDLKTGSAPIAKPELLPELAQIDGVHVTPKIAWSGFYGTDLEMELRRRHIDMIVLFGVATEYGVDTTARDAYDRGYNQIFVEDAMTAWSQEAQTFETETIFPKMGQVRSTQQVIDALNQN</sequence>
<dbReference type="Gene3D" id="3.40.50.850">
    <property type="entry name" value="Isochorismatase-like"/>
    <property type="match status" value="1"/>
</dbReference>
<evidence type="ECO:0000259" key="3">
    <source>
        <dbReference type="Pfam" id="PF00857"/>
    </source>
</evidence>
<dbReference type="InterPro" id="IPR000868">
    <property type="entry name" value="Isochorismatase-like_dom"/>
</dbReference>